<sequence>MAPSRRRNNSSLFESSTIITANLIMASSSFLLSRIAPRVATASPPPPPTTRMVATSRASAATSTRSVEPMAGCKTILMKPVDGQDGKVDQRAEMFIRSFRERTLSETAHFETANAGARPQPQARRCPR</sequence>
<reference evidence="2" key="2">
    <citation type="submission" date="2020-10" db="EMBL/GenBank/DDBJ databases">
        <authorList>
            <person name="Cooper E.A."/>
            <person name="Brenton Z.W."/>
            <person name="Flinn B.S."/>
            <person name="Jenkins J."/>
            <person name="Shu S."/>
            <person name="Flowers D."/>
            <person name="Luo F."/>
            <person name="Wang Y."/>
            <person name="Xia P."/>
            <person name="Barry K."/>
            <person name="Daum C."/>
            <person name="Lipzen A."/>
            <person name="Yoshinaga Y."/>
            <person name="Schmutz J."/>
            <person name="Saski C."/>
            <person name="Vermerris W."/>
            <person name="Kresovich S."/>
        </authorList>
    </citation>
    <scope>NUCLEOTIDE SEQUENCE</scope>
</reference>
<comment type="caution">
    <text evidence="2">The sequence shown here is derived from an EMBL/GenBank/DDBJ whole genome shotgun (WGS) entry which is preliminary data.</text>
</comment>
<dbReference type="OMA" id="CVEPMAG"/>
<dbReference type="EMBL" id="CM027686">
    <property type="protein sequence ID" value="KAG0523147.1"/>
    <property type="molecule type" value="Genomic_DNA"/>
</dbReference>
<feature type="compositionally biased region" description="Low complexity" evidence="1">
    <location>
        <begin position="113"/>
        <end position="128"/>
    </location>
</feature>
<feature type="compositionally biased region" description="Low complexity" evidence="1">
    <location>
        <begin position="50"/>
        <end position="67"/>
    </location>
</feature>
<protein>
    <submittedName>
        <fullName evidence="2">Uncharacterized protein</fullName>
    </submittedName>
</protein>
<reference evidence="2" key="1">
    <citation type="journal article" date="2019" name="BMC Genomics">
        <title>A new reference genome for Sorghum bicolor reveals high levels of sequence similarity between sweet and grain genotypes: implications for the genetics of sugar metabolism.</title>
        <authorList>
            <person name="Cooper E.A."/>
            <person name="Brenton Z.W."/>
            <person name="Flinn B.S."/>
            <person name="Jenkins J."/>
            <person name="Shu S."/>
            <person name="Flowers D."/>
            <person name="Luo F."/>
            <person name="Wang Y."/>
            <person name="Xia P."/>
            <person name="Barry K."/>
            <person name="Daum C."/>
            <person name="Lipzen A."/>
            <person name="Yoshinaga Y."/>
            <person name="Schmutz J."/>
            <person name="Saski C."/>
            <person name="Vermerris W."/>
            <person name="Kresovich S."/>
        </authorList>
    </citation>
    <scope>NUCLEOTIDE SEQUENCE</scope>
</reference>
<evidence type="ECO:0000313" key="2">
    <source>
        <dbReference type="EMBL" id="KAG0523147.1"/>
    </source>
</evidence>
<name>A0A921QM27_SORBI</name>
<gene>
    <name evidence="2" type="ORF">BDA96_07G098900</name>
</gene>
<proteinExistence type="predicted"/>
<evidence type="ECO:0000256" key="1">
    <source>
        <dbReference type="SAM" id="MobiDB-lite"/>
    </source>
</evidence>
<feature type="region of interest" description="Disordered" evidence="1">
    <location>
        <begin position="39"/>
        <end position="68"/>
    </location>
</feature>
<dbReference type="OrthoDB" id="693121at2759"/>
<dbReference type="Gramene" id="EES13617">
    <property type="protein sequence ID" value="EES13617"/>
    <property type="gene ID" value="SORBI_3007G092500"/>
</dbReference>
<dbReference type="Proteomes" id="UP000807115">
    <property type="component" value="Chromosome 7"/>
</dbReference>
<dbReference type="KEGG" id="sbi:8073267"/>
<organism evidence="2 3">
    <name type="scientific">Sorghum bicolor</name>
    <name type="common">Sorghum</name>
    <name type="synonym">Sorghum vulgare</name>
    <dbReference type="NCBI Taxonomy" id="4558"/>
    <lineage>
        <taxon>Eukaryota</taxon>
        <taxon>Viridiplantae</taxon>
        <taxon>Streptophyta</taxon>
        <taxon>Embryophyta</taxon>
        <taxon>Tracheophyta</taxon>
        <taxon>Spermatophyta</taxon>
        <taxon>Magnoliopsida</taxon>
        <taxon>Liliopsida</taxon>
        <taxon>Poales</taxon>
        <taxon>Poaceae</taxon>
        <taxon>PACMAD clade</taxon>
        <taxon>Panicoideae</taxon>
        <taxon>Andropogonodae</taxon>
        <taxon>Andropogoneae</taxon>
        <taxon>Sorghinae</taxon>
        <taxon>Sorghum</taxon>
    </lineage>
</organism>
<accession>A0A921QM27</accession>
<dbReference type="AlphaFoldDB" id="A0A921QM27"/>
<evidence type="ECO:0000313" key="3">
    <source>
        <dbReference type="Proteomes" id="UP000807115"/>
    </source>
</evidence>
<feature type="region of interest" description="Disordered" evidence="1">
    <location>
        <begin position="107"/>
        <end position="128"/>
    </location>
</feature>